<name>A0A0W0E0W9_CANGB</name>
<evidence type="ECO:0000256" key="1">
    <source>
        <dbReference type="SAM" id="MobiDB-lite"/>
    </source>
</evidence>
<evidence type="ECO:0000313" key="2">
    <source>
        <dbReference type="EMBL" id="KTB05211.1"/>
    </source>
</evidence>
<reference evidence="2 3" key="1">
    <citation type="submission" date="2015-10" db="EMBL/GenBank/DDBJ databases">
        <title>Draft genomes sequences of Candida glabrata isolates 1A, 1B, 2A, 2B, 3A and 3B.</title>
        <authorList>
            <person name="Haavelsrud O.E."/>
            <person name="Gaustad P."/>
        </authorList>
    </citation>
    <scope>NUCLEOTIDE SEQUENCE [LARGE SCALE GENOMIC DNA]</scope>
    <source>
        <strain evidence="2">910700640</strain>
    </source>
</reference>
<comment type="caution">
    <text evidence="2">The sequence shown here is derived from an EMBL/GenBank/DDBJ whole genome shotgun (WGS) entry which is preliminary data.</text>
</comment>
<dbReference type="VEuPathDB" id="FungiDB:GWK60_I03927"/>
<gene>
    <name evidence="2" type="ORF">AO440_002699</name>
</gene>
<proteinExistence type="predicted"/>
<accession>A0A0W0E0W9</accession>
<protein>
    <submittedName>
        <fullName evidence="2">Uncharacterized protein</fullName>
    </submittedName>
</protein>
<dbReference type="VEuPathDB" id="FungiDB:B1J91_I08437g"/>
<organism evidence="2 3">
    <name type="scientific">Candida glabrata</name>
    <name type="common">Yeast</name>
    <name type="synonym">Torulopsis glabrata</name>
    <dbReference type="NCBI Taxonomy" id="5478"/>
    <lineage>
        <taxon>Eukaryota</taxon>
        <taxon>Fungi</taxon>
        <taxon>Dikarya</taxon>
        <taxon>Ascomycota</taxon>
        <taxon>Saccharomycotina</taxon>
        <taxon>Saccharomycetes</taxon>
        <taxon>Saccharomycetales</taxon>
        <taxon>Saccharomycetaceae</taxon>
        <taxon>Nakaseomyces</taxon>
    </lineage>
</organism>
<sequence length="1330" mass="151901">MTNSTSEDDLNQLNSLLTHRWIYFNSKSTQINGYYEDSCHAGLHKVDKPPLRPLYDQVGVIPKLDQVLDCKKFLINKNDNDLDDFLSDLELLEKAPLIKNRINVSTLIPTPTVSTRDPESLDDPDFESLLEDSEQDPRAGAPENTDATEDINTKLKNAKMEVELGFAMRTTGHLFLGNKTFQNILTLEIDDYAFIDTSRSNFPSLLLVIEKGTNILYTIALFKDMKKSFVLQYCYLTSVNPRYLRGKPLKLFTDLDNHTFAVVGPHSFCKIFRFKNYLQFEYLTTIKFCDVVDIFFKQIGTDATNCITEIILINKKGKILLIQYDYKLDKIIKRQTSYIGIQDKNDIIRSVFSLSKEVLFLLGKENQYVAHKSNILNTEPAEIKQFEPFHNKEIKLFELPCLISEIKEICPTIRYTHSVLYYTSSSNDMGIMFLDSSDILETIFIKLSLSVEAENAPFIPMCCFPSELQDEVILRAFLYKGFIDIPIRLSDEMIKTLEEPSISFSIVSLPWEIHEYWEPQIFLGTSVVSSWPINHSSIFVEYRDRFRTLNLFGSNLMARRSLNIDYLAKFDTILLYYWDDMGDSVSSLIFSENERKDDSCMLVASNKKETLCQLLTANDHDIDVTFLDDIIPCASTTCRAILFFHDLVLQISATSVYVNNLSSEGGTTTRKVFTSDHQIVKFTMLDGTCLSYCSNDTLYVCESIVDVLDEKDEFYETALLKALICLDTDAPKIDNERSYSSHNSSQTDDNHSNSIVTISNGTNLYSVKNRDYFKDNSYLIDIELISLNDFNDNTMILLICTTVSRMLVFDWSKVVDFLRVKECKSEKLHGIYEEAVLYNWKATGISSSSISDSKVTVVANSGIYLLDLLSVVHDVNKANTAKKLALKFGKDVINQRNSWKLTLKQTIGDKQLFFYDKSIYMCNMKDYEKPEGIEIPAKKFQFDLYQSKQVYDAIFDKVSNSILAIVDGGLLVLKDIYETKVVHEIGTDVHAAPSSNFNGLQFLFGDGRNYIREDGYGSLRFAGGNDVGTSDFDASDVAYALRSERFDAYQIFDTNPSSPLGLLCVWNGIICLTRLVPGKPDYILSVLDTYDLYSEEVWFHFSSLKNKFVATYSNQCDSPAVPFEIVGDRLVRKHLSDVSKSNVFCDTGILGEYGIQEVDGALYVLGGGSPANWAPFLCSKECRPIVLNNDTVVVKWDARTLRFLEITREQATAPTDRMSEARERMQEYLREASNEDEWFDLEEMLNVGDPHNDISLSASLLPHRIEIDEDIVSLQYDQFTDRILVYTTYKIWVITRDPRMDLPRPHSIAIRNYIPSDNAQTKFIARRIEQ</sequence>
<feature type="region of interest" description="Disordered" evidence="1">
    <location>
        <begin position="109"/>
        <end position="148"/>
    </location>
</feature>
<dbReference type="VEuPathDB" id="FungiDB:CAGL0I08437g"/>
<evidence type="ECO:0000313" key="3">
    <source>
        <dbReference type="Proteomes" id="UP000054886"/>
    </source>
</evidence>
<dbReference type="EMBL" id="LLZZ01000114">
    <property type="protein sequence ID" value="KTB05211.1"/>
    <property type="molecule type" value="Genomic_DNA"/>
</dbReference>
<dbReference type="Proteomes" id="UP000054886">
    <property type="component" value="Unassembled WGS sequence"/>
</dbReference>
<dbReference type="VEuPathDB" id="FungiDB:GVI51_I08283"/>
<feature type="compositionally biased region" description="Acidic residues" evidence="1">
    <location>
        <begin position="120"/>
        <end position="134"/>
    </location>
</feature>